<evidence type="ECO:0000256" key="2">
    <source>
        <dbReference type="SAM" id="Phobius"/>
    </source>
</evidence>
<dbReference type="GO" id="GO:0016020">
    <property type="term" value="C:membrane"/>
    <property type="evidence" value="ECO:0007669"/>
    <property type="project" value="TreeGrafter"/>
</dbReference>
<sequence length="513" mass="58511">MVDLDSRSSFSSHSTALRDPVTYSKQGSTKDGEVSAYRGEHEETDNGLQRQSTFLERCQTRLSFFNSNLRPVRRNIVSRFIMNYIVMAVFMLSIFSIYWGSMFHKTDHQRYLRMLVLIEDTETIDGIPPIFGDQLQRVLATPQAKKIGEWHIYTPENFTSIEPKHANSRSEAVETLIHDQRYWAALHVKPNATYELYKAVVAANKSYIAGNETWRNVYETGRDYVNVPTYVVKNCQSIQGMMLANQSSMTKSLFDAIRNKGEDASKIMEDGWEVISQPLTFEVYDLRPVTDSTVLAPAQVGLIYMVLVTFFQISMFQELHTTVGKSGLKPRHILIYRLCSSLLSYFWLSLMYSLVSLAFQIDFTRAFGRAGFVVYWMTNWMAMTAVGTMNELAAHIFIMFAPSVLGFWLNFWVIANISPSFTPMALTANFYHYGYAMPVYNAYEITKCIFFNTYRGHMGRCYGVLAAWIVVTNVALMLIIPVFMRKMAARAKAEAAKNAKQAAEKEKATNGDA</sequence>
<feature type="domain" description="DUF3533" evidence="3">
    <location>
        <begin position="83"/>
        <end position="473"/>
    </location>
</feature>
<accession>A0A642UUB3</accession>
<dbReference type="OrthoDB" id="2140105at2759"/>
<feature type="transmembrane region" description="Helical" evidence="2">
    <location>
        <begin position="294"/>
        <end position="313"/>
    </location>
</feature>
<evidence type="ECO:0000313" key="5">
    <source>
        <dbReference type="Proteomes" id="UP000449547"/>
    </source>
</evidence>
<organism evidence="4 5">
    <name type="scientific">Diutina rugosa</name>
    <name type="common">Yeast</name>
    <name type="synonym">Candida rugosa</name>
    <dbReference type="NCBI Taxonomy" id="5481"/>
    <lineage>
        <taxon>Eukaryota</taxon>
        <taxon>Fungi</taxon>
        <taxon>Dikarya</taxon>
        <taxon>Ascomycota</taxon>
        <taxon>Saccharomycotina</taxon>
        <taxon>Pichiomycetes</taxon>
        <taxon>Debaryomycetaceae</taxon>
        <taxon>Diutina</taxon>
    </lineage>
</organism>
<reference evidence="4 5" key="1">
    <citation type="submission" date="2019-07" db="EMBL/GenBank/DDBJ databases">
        <title>Genome assembly of two rare yeast pathogens: Diutina rugosa and Trichomonascus ciferrii.</title>
        <authorList>
            <person name="Mixao V."/>
            <person name="Saus E."/>
            <person name="Hansen A."/>
            <person name="Lass-Flor C."/>
            <person name="Gabaldon T."/>
        </authorList>
    </citation>
    <scope>NUCLEOTIDE SEQUENCE [LARGE SCALE GENOMIC DNA]</scope>
    <source>
        <strain evidence="4 5">CBS 613</strain>
    </source>
</reference>
<feature type="transmembrane region" description="Helical" evidence="2">
    <location>
        <begin position="80"/>
        <end position="100"/>
    </location>
</feature>
<dbReference type="InterPro" id="IPR053001">
    <property type="entry name" value="MNNG_permease-like"/>
</dbReference>
<dbReference type="OMA" id="WTMVNLR"/>
<dbReference type="AlphaFoldDB" id="A0A642UUB3"/>
<dbReference type="PANTHER" id="PTHR34814">
    <property type="entry name" value="NITROSOGUANIDINE RESISTANCE PROTEIN SNG1"/>
    <property type="match status" value="1"/>
</dbReference>
<gene>
    <name evidence="4" type="ORF">DIURU_001444</name>
</gene>
<evidence type="ECO:0000313" key="4">
    <source>
        <dbReference type="EMBL" id="KAA8905641.1"/>
    </source>
</evidence>
<comment type="caution">
    <text evidence="4">The sequence shown here is derived from an EMBL/GenBank/DDBJ whole genome shotgun (WGS) entry which is preliminary data.</text>
</comment>
<keyword evidence="2" id="KW-1133">Transmembrane helix</keyword>
<proteinExistence type="predicted"/>
<dbReference type="Pfam" id="PF12051">
    <property type="entry name" value="DUF3533"/>
    <property type="match status" value="1"/>
</dbReference>
<dbReference type="InterPro" id="IPR022703">
    <property type="entry name" value="DUF3533"/>
</dbReference>
<feature type="transmembrane region" description="Helical" evidence="2">
    <location>
        <begin position="393"/>
        <end position="415"/>
    </location>
</feature>
<feature type="transmembrane region" description="Helical" evidence="2">
    <location>
        <begin position="334"/>
        <end position="354"/>
    </location>
</feature>
<feature type="transmembrane region" description="Helical" evidence="2">
    <location>
        <begin position="462"/>
        <end position="483"/>
    </location>
</feature>
<dbReference type="Proteomes" id="UP000449547">
    <property type="component" value="Unassembled WGS sequence"/>
</dbReference>
<evidence type="ECO:0000256" key="1">
    <source>
        <dbReference type="SAM" id="MobiDB-lite"/>
    </source>
</evidence>
<feature type="compositionally biased region" description="Basic and acidic residues" evidence="1">
    <location>
        <begin position="28"/>
        <end position="41"/>
    </location>
</feature>
<keyword evidence="2" id="KW-0812">Transmembrane</keyword>
<feature type="region of interest" description="Disordered" evidence="1">
    <location>
        <begin position="1"/>
        <end position="50"/>
    </location>
</feature>
<dbReference type="VEuPathDB" id="FungiDB:DIURU_001444"/>
<keyword evidence="5" id="KW-1185">Reference proteome</keyword>
<dbReference type="GeneID" id="54780097"/>
<dbReference type="RefSeq" id="XP_034013801.1">
    <property type="nucleotide sequence ID" value="XM_034153988.1"/>
</dbReference>
<name>A0A642UUB3_DIURU</name>
<protein>
    <recommendedName>
        <fullName evidence="3">DUF3533 domain-containing protein</fullName>
    </recommendedName>
</protein>
<keyword evidence="2" id="KW-0472">Membrane</keyword>
<feature type="transmembrane region" description="Helical" evidence="2">
    <location>
        <begin position="366"/>
        <end position="386"/>
    </location>
</feature>
<dbReference type="EMBL" id="SWFT01000044">
    <property type="protein sequence ID" value="KAA8905641.1"/>
    <property type="molecule type" value="Genomic_DNA"/>
</dbReference>
<evidence type="ECO:0000259" key="3">
    <source>
        <dbReference type="Pfam" id="PF12051"/>
    </source>
</evidence>
<dbReference type="PANTHER" id="PTHR34814:SF1">
    <property type="entry name" value="NITROSOGUANIDINE RESISTANCE PROTEIN SNG1"/>
    <property type="match status" value="1"/>
</dbReference>